<keyword evidence="3" id="KW-1185">Reference proteome</keyword>
<dbReference type="SUPFAM" id="SSF53335">
    <property type="entry name" value="S-adenosyl-L-methionine-dependent methyltransferases"/>
    <property type="match status" value="1"/>
</dbReference>
<gene>
    <name evidence="2" type="ORF">OU421_11920</name>
</gene>
<dbReference type="PANTHER" id="PTHR43591">
    <property type="entry name" value="METHYLTRANSFERASE"/>
    <property type="match status" value="1"/>
</dbReference>
<dbReference type="KEGG" id="mou:OU421_11920"/>
<keyword evidence="2" id="KW-0489">Methyltransferase</keyword>
<dbReference type="GeneID" id="76835820"/>
<organism evidence="2 3">
    <name type="scientific">Methanogenium organophilum</name>
    <dbReference type="NCBI Taxonomy" id="2199"/>
    <lineage>
        <taxon>Archaea</taxon>
        <taxon>Methanobacteriati</taxon>
        <taxon>Methanobacteriota</taxon>
        <taxon>Stenosarchaea group</taxon>
        <taxon>Methanomicrobia</taxon>
        <taxon>Methanomicrobiales</taxon>
        <taxon>Methanomicrobiaceae</taxon>
        <taxon>Methanogenium</taxon>
    </lineage>
</organism>
<dbReference type="EMBL" id="CP113361">
    <property type="protein sequence ID" value="WAI01111.1"/>
    <property type="molecule type" value="Genomic_DNA"/>
</dbReference>
<dbReference type="Pfam" id="PF13649">
    <property type="entry name" value="Methyltransf_25"/>
    <property type="match status" value="1"/>
</dbReference>
<dbReference type="InterPro" id="IPR029063">
    <property type="entry name" value="SAM-dependent_MTases_sf"/>
</dbReference>
<protein>
    <submittedName>
        <fullName evidence="2">Methyltransferase domain-containing protein</fullName>
    </submittedName>
</protein>
<dbReference type="RefSeq" id="WP_268186325.1">
    <property type="nucleotide sequence ID" value="NZ_CP113361.1"/>
</dbReference>
<evidence type="ECO:0000313" key="3">
    <source>
        <dbReference type="Proteomes" id="UP001163096"/>
    </source>
</evidence>
<dbReference type="Gene3D" id="3.40.50.150">
    <property type="entry name" value="Vaccinia Virus protein VP39"/>
    <property type="match status" value="1"/>
</dbReference>
<dbReference type="GO" id="GO:0032259">
    <property type="term" value="P:methylation"/>
    <property type="evidence" value="ECO:0007669"/>
    <property type="project" value="UniProtKB-KW"/>
</dbReference>
<sequence length="250" mass="27884">MENNPIFTIFESVPRQGAGDDEHTEKAFSLIAEPPEEGGEILDVGCGKGVQTMALAHLCPSCGIIATDIHQPFLDAVDEKIAAEGFSGRVKTVRASMDDLPFGEESFDIIWAEGCASIIGIENAVRYWKKLLKPGGHIMISDIFWFTGTPSDEPREFFAEHHPAMITEDGGFELIRNAGLELVGSFRLPSRVWEDSFYGPLRKKFGELEEECADDEVALMIIEGLKKQTEIFEKYPDEFGNTYMVMRKPL</sequence>
<dbReference type="Proteomes" id="UP001163096">
    <property type="component" value="Chromosome"/>
</dbReference>
<dbReference type="AlphaFoldDB" id="A0A9X9S3R0"/>
<feature type="domain" description="Methyltransferase" evidence="1">
    <location>
        <begin position="41"/>
        <end position="136"/>
    </location>
</feature>
<reference evidence="2" key="1">
    <citation type="submission" date="2022-11" db="EMBL/GenBank/DDBJ databases">
        <title>Complete genome sequence of Methanogenium organophilum DSM 3596.</title>
        <authorList>
            <person name="Chen S.-C."/>
            <person name="Lai S.-J."/>
            <person name="You Y.-T."/>
        </authorList>
    </citation>
    <scope>NUCLEOTIDE SEQUENCE</scope>
    <source>
        <strain evidence="2">DSM 3596</strain>
    </source>
</reference>
<dbReference type="GO" id="GO:0008168">
    <property type="term" value="F:methyltransferase activity"/>
    <property type="evidence" value="ECO:0007669"/>
    <property type="project" value="UniProtKB-KW"/>
</dbReference>
<name>A0A9X9S3R0_METOG</name>
<proteinExistence type="predicted"/>
<dbReference type="InterPro" id="IPR041698">
    <property type="entry name" value="Methyltransf_25"/>
</dbReference>
<keyword evidence="2" id="KW-0808">Transferase</keyword>
<evidence type="ECO:0000259" key="1">
    <source>
        <dbReference type="Pfam" id="PF13649"/>
    </source>
</evidence>
<accession>A0A9X9S3R0</accession>
<evidence type="ECO:0000313" key="2">
    <source>
        <dbReference type="EMBL" id="WAI01111.1"/>
    </source>
</evidence>
<dbReference type="CDD" id="cd02440">
    <property type="entry name" value="AdoMet_MTases"/>
    <property type="match status" value="1"/>
</dbReference>